<comment type="cofactor">
    <cofactor evidence="1">
        <name>[4Fe-4S] cluster</name>
        <dbReference type="ChEBI" id="CHEBI:49883"/>
    </cofactor>
</comment>
<evidence type="ECO:0000256" key="2">
    <source>
        <dbReference type="ARBA" id="ARBA00004196"/>
    </source>
</evidence>
<dbReference type="GO" id="GO:0009055">
    <property type="term" value="F:electron transfer activity"/>
    <property type="evidence" value="ECO:0007669"/>
    <property type="project" value="TreeGrafter"/>
</dbReference>
<dbReference type="InterPro" id="IPR006657">
    <property type="entry name" value="MoPterin_dinucl-bd_dom"/>
</dbReference>
<dbReference type="SUPFAM" id="SSF50692">
    <property type="entry name" value="ADC-like"/>
    <property type="match status" value="1"/>
</dbReference>
<dbReference type="EC" id="1.17.1.9" evidence="10"/>
<evidence type="ECO:0000256" key="6">
    <source>
        <dbReference type="ARBA" id="ARBA00023002"/>
    </source>
</evidence>
<feature type="domain" description="Molybdopterin oxidoreductase" evidence="8">
    <location>
        <begin position="2"/>
        <end position="414"/>
    </location>
</feature>
<dbReference type="PANTHER" id="PTHR43598:SF1">
    <property type="entry name" value="FORMATE DEHYDROGENASE-O MAJOR SUBUNIT"/>
    <property type="match status" value="1"/>
</dbReference>
<organism evidence="10 11">
    <name type="scientific">Tunturiibacter gelidiferens</name>
    <dbReference type="NCBI Taxonomy" id="3069689"/>
    <lineage>
        <taxon>Bacteria</taxon>
        <taxon>Pseudomonadati</taxon>
        <taxon>Acidobacteriota</taxon>
        <taxon>Terriglobia</taxon>
        <taxon>Terriglobales</taxon>
        <taxon>Acidobacteriaceae</taxon>
        <taxon>Tunturiibacter</taxon>
    </lineage>
</organism>
<keyword evidence="6 10" id="KW-0560">Oxidoreductase</keyword>
<feature type="region of interest" description="Disordered" evidence="7">
    <location>
        <begin position="870"/>
        <end position="900"/>
    </location>
</feature>
<keyword evidence="4" id="KW-0004">4Fe-4S</keyword>
<dbReference type="GO" id="GO:0030313">
    <property type="term" value="C:cell envelope"/>
    <property type="evidence" value="ECO:0007669"/>
    <property type="project" value="UniProtKB-SubCell"/>
</dbReference>
<feature type="compositionally biased region" description="Basic and acidic residues" evidence="7">
    <location>
        <begin position="117"/>
        <end position="129"/>
    </location>
</feature>
<dbReference type="Gene3D" id="2.40.40.20">
    <property type="match status" value="1"/>
</dbReference>
<evidence type="ECO:0000256" key="5">
    <source>
        <dbReference type="ARBA" id="ARBA00022723"/>
    </source>
</evidence>
<evidence type="ECO:0000256" key="4">
    <source>
        <dbReference type="ARBA" id="ARBA00022485"/>
    </source>
</evidence>
<keyword evidence="4" id="KW-0411">Iron-sulfur</keyword>
<dbReference type="CDD" id="cd02792">
    <property type="entry name" value="MopB_CT_Formate-Dh-Na-like"/>
    <property type="match status" value="1"/>
</dbReference>
<dbReference type="Proteomes" id="UP000535182">
    <property type="component" value="Unassembled WGS sequence"/>
</dbReference>
<dbReference type="SUPFAM" id="SSF53706">
    <property type="entry name" value="Formate dehydrogenase/DMSO reductase, domains 1-3"/>
    <property type="match status" value="1"/>
</dbReference>
<comment type="subcellular location">
    <subcellularLocation>
        <location evidence="2">Cell envelope</location>
    </subcellularLocation>
</comment>
<dbReference type="GO" id="GO:0009061">
    <property type="term" value="P:anaerobic respiration"/>
    <property type="evidence" value="ECO:0007669"/>
    <property type="project" value="TreeGrafter"/>
</dbReference>
<dbReference type="PANTHER" id="PTHR43598">
    <property type="entry name" value="TUNGSTEN-CONTAINING FORMYLMETHANOFURAN DEHYDROGENASE 2 SUBUNIT B"/>
    <property type="match status" value="1"/>
</dbReference>
<dbReference type="EMBL" id="JACHEB010000007">
    <property type="protein sequence ID" value="MBB5329696.1"/>
    <property type="molecule type" value="Genomic_DNA"/>
</dbReference>
<comment type="similarity">
    <text evidence="3">Belongs to the prokaryotic molybdopterin-containing oxidoreductase family.</text>
</comment>
<reference evidence="10 11" key="1">
    <citation type="submission" date="2020-08" db="EMBL/GenBank/DDBJ databases">
        <title>Genomic Encyclopedia of Type Strains, Phase IV (KMG-V): Genome sequencing to study the core and pangenomes of soil and plant-associated prokaryotes.</title>
        <authorList>
            <person name="Whitman W."/>
        </authorList>
    </citation>
    <scope>NUCLEOTIDE SEQUENCE [LARGE SCALE GENOMIC DNA]</scope>
    <source>
        <strain evidence="10 11">X5P2</strain>
    </source>
</reference>
<dbReference type="Pfam" id="PF00384">
    <property type="entry name" value="Molybdopterin"/>
    <property type="match status" value="1"/>
</dbReference>
<protein>
    <submittedName>
        <fullName evidence="10">Formate dehydrogenase major subunit</fullName>
        <ecNumber evidence="10">1.17.1.9</ecNumber>
    </submittedName>
</protein>
<dbReference type="InterPro" id="IPR006656">
    <property type="entry name" value="Mopterin_OxRdtase"/>
</dbReference>
<feature type="compositionally biased region" description="Basic and acidic residues" evidence="7">
    <location>
        <begin position="136"/>
        <end position="151"/>
    </location>
</feature>
<proteinExistence type="inferred from homology"/>
<evidence type="ECO:0000313" key="11">
    <source>
        <dbReference type="Proteomes" id="UP000535182"/>
    </source>
</evidence>
<feature type="region of interest" description="Disordered" evidence="7">
    <location>
        <begin position="117"/>
        <end position="161"/>
    </location>
</feature>
<dbReference type="GO" id="GO:0030151">
    <property type="term" value="F:molybdenum ion binding"/>
    <property type="evidence" value="ECO:0007669"/>
    <property type="project" value="TreeGrafter"/>
</dbReference>
<comment type="caution">
    <text evidence="10">The sequence shown here is derived from an EMBL/GenBank/DDBJ whole genome shotgun (WGS) entry which is preliminary data.</text>
</comment>
<evidence type="ECO:0000256" key="7">
    <source>
        <dbReference type="SAM" id="MobiDB-lite"/>
    </source>
</evidence>
<keyword evidence="4" id="KW-0408">Iron</keyword>
<evidence type="ECO:0000259" key="9">
    <source>
        <dbReference type="Pfam" id="PF01568"/>
    </source>
</evidence>
<evidence type="ECO:0000256" key="3">
    <source>
        <dbReference type="ARBA" id="ARBA00010312"/>
    </source>
</evidence>
<dbReference type="InterPro" id="IPR009010">
    <property type="entry name" value="Asp_de-COase-like_dom_sf"/>
</dbReference>
<evidence type="ECO:0000256" key="1">
    <source>
        <dbReference type="ARBA" id="ARBA00001966"/>
    </source>
</evidence>
<evidence type="ECO:0000259" key="8">
    <source>
        <dbReference type="Pfam" id="PF00384"/>
    </source>
</evidence>
<dbReference type="Pfam" id="PF01568">
    <property type="entry name" value="Molydop_binding"/>
    <property type="match status" value="1"/>
</dbReference>
<sequence>MANSDCILFMGSNMAEAQPVGFRWPMEGKLKGATLIHVDPRFTRMSAVCDLYVGIRSGSDIAFLGGLVNYVLTNDRWFHEYVLAYTNASTIIDEGFRDTEDLAGMFSGFDQQHDSYDSKKGHWGYEESRPGNAEQDGSKHTPEVESAKDPHVPQGYSRMGSSEPYTSPYEDIINAPRDPTLQHPRCVMQILRRHFARYTPEAVSQVCGCKPEEFIRVAELLCTNSGRERTTCIAYALGWTQHTTGVQIIRTAGILQLLLGNMGRPGGGIMALRGHSTIQGATDIATLYDSLPGYLPQPAVHDPEHEDLSWYIEYGRMPTGYWANFSKFIVSLLKAWYGDAATPDNDFGFSWVPRVDGDYSQLAYFDRMSKGGVKGYFLAGQNPGGGGPNAGLHRAGLRNLEWLVVLDWFETESAVFWKNDPNAPPPSEIGTEVFFIPAAAAQEKEGSLTQTQRLIQWHKKAIDPSGDCRSDAWFFYNLGKRLKQLYAGSTDPRDQGLLNLTWDYDFDEQPRLPDGTLSRIEGEPDLEKVLMEINGHRLNEIDPRTGEPHLVSGYSELKDDGTTACGCWVYSGVFPEPGRNRADERKLSDNPIQPEWGFAWPNNVRVLYNRASADPEGRPWSERKKLVWWDSEKRSWVGLDKPDFELTKPPDYQPPLGATGMDAIAGTHPFITKADGLGWLYSPGIKDGPLPTHYEPVESPFGNLLYPKHSTNPTVRLFPGPLNHIAHMPTAEYPVVATTFRLTEHYLSGPMSRFNSWLNELQPEMFAELSFELAAERGIVHGGWMTIHTPRGQIEARAMVTRRLRPFVVEGRVVHQIGLPFHWAFAGEVVGGNANDLTALVADPNVSMHESKAFTCQVQAGRLEGQALHPTAPTAHWPTLDPIPDTPASAQPEGRIGHGK</sequence>
<feature type="domain" description="Molybdopterin dinucleotide-binding" evidence="9">
    <location>
        <begin position="737"/>
        <end position="853"/>
    </location>
</feature>
<name>A0A9X0QFX9_9BACT</name>
<keyword evidence="11" id="KW-1185">Reference proteome</keyword>
<dbReference type="AlphaFoldDB" id="A0A9X0QFX9"/>
<gene>
    <name evidence="10" type="ORF">HDF14_003318</name>
</gene>
<keyword evidence="5" id="KW-0479">Metal-binding</keyword>
<dbReference type="GO" id="GO:0051539">
    <property type="term" value="F:4 iron, 4 sulfur cluster binding"/>
    <property type="evidence" value="ECO:0007669"/>
    <property type="project" value="UniProtKB-KW"/>
</dbReference>
<evidence type="ECO:0000313" key="10">
    <source>
        <dbReference type="EMBL" id="MBB5329696.1"/>
    </source>
</evidence>
<accession>A0A9X0QFX9</accession>
<dbReference type="Gene3D" id="3.40.228.10">
    <property type="entry name" value="Dimethylsulfoxide Reductase, domain 2"/>
    <property type="match status" value="2"/>
</dbReference>
<dbReference type="GO" id="GO:0043546">
    <property type="term" value="F:molybdopterin cofactor binding"/>
    <property type="evidence" value="ECO:0007669"/>
    <property type="project" value="InterPro"/>
</dbReference>
<dbReference type="GO" id="GO:0008863">
    <property type="term" value="F:formate dehydrogenase (NAD+) activity"/>
    <property type="evidence" value="ECO:0007669"/>
    <property type="project" value="UniProtKB-EC"/>
</dbReference>
<dbReference type="Gene3D" id="3.40.50.740">
    <property type="match status" value="1"/>
</dbReference>